<evidence type="ECO:0000256" key="1">
    <source>
        <dbReference type="ARBA" id="ARBA00022473"/>
    </source>
</evidence>
<feature type="compositionally biased region" description="Low complexity" evidence="5">
    <location>
        <begin position="63"/>
        <end position="76"/>
    </location>
</feature>
<dbReference type="RefSeq" id="XP_001746839.1">
    <property type="nucleotide sequence ID" value="XM_001746787.1"/>
</dbReference>
<dbReference type="SMART" id="SM00248">
    <property type="entry name" value="ANK"/>
    <property type="match status" value="5"/>
</dbReference>
<dbReference type="Gene3D" id="1.25.40.20">
    <property type="entry name" value="Ankyrin repeat-containing domain"/>
    <property type="match status" value="1"/>
</dbReference>
<dbReference type="PANTHER" id="PTHR24179:SF21">
    <property type="entry name" value="MYOSIN BINDING SUBUNIT, ISOFORM O"/>
    <property type="match status" value="1"/>
</dbReference>
<evidence type="ECO:0000256" key="5">
    <source>
        <dbReference type="SAM" id="MobiDB-lite"/>
    </source>
</evidence>
<evidence type="ECO:0000256" key="3">
    <source>
        <dbReference type="ARBA" id="ARBA00038386"/>
    </source>
</evidence>
<keyword evidence="1" id="KW-0217">Developmental protein</keyword>
<feature type="compositionally biased region" description="Basic and acidic residues" evidence="5">
    <location>
        <begin position="18"/>
        <end position="27"/>
    </location>
</feature>
<feature type="region of interest" description="Disordered" evidence="5">
    <location>
        <begin position="1"/>
        <end position="84"/>
    </location>
</feature>
<feature type="region of interest" description="Disordered" evidence="5">
    <location>
        <begin position="397"/>
        <end position="430"/>
    </location>
</feature>
<dbReference type="PROSITE" id="PS50297">
    <property type="entry name" value="ANK_REP_REGION"/>
    <property type="match status" value="2"/>
</dbReference>
<dbReference type="AlphaFoldDB" id="A9V2F1"/>
<reference evidence="6 7" key="1">
    <citation type="journal article" date="2008" name="Nature">
        <title>The genome of the choanoflagellate Monosiga brevicollis and the origin of metazoans.</title>
        <authorList>
            <consortium name="JGI Sequencing"/>
            <person name="King N."/>
            <person name="Westbrook M.J."/>
            <person name="Young S.L."/>
            <person name="Kuo A."/>
            <person name="Abedin M."/>
            <person name="Chapman J."/>
            <person name="Fairclough S."/>
            <person name="Hellsten U."/>
            <person name="Isogai Y."/>
            <person name="Letunic I."/>
            <person name="Marr M."/>
            <person name="Pincus D."/>
            <person name="Putnam N."/>
            <person name="Rokas A."/>
            <person name="Wright K.J."/>
            <person name="Zuzow R."/>
            <person name="Dirks W."/>
            <person name="Good M."/>
            <person name="Goodstein D."/>
            <person name="Lemons D."/>
            <person name="Li W."/>
            <person name="Lyons J.B."/>
            <person name="Morris A."/>
            <person name="Nichols S."/>
            <person name="Richter D.J."/>
            <person name="Salamov A."/>
            <person name="Bork P."/>
            <person name="Lim W.A."/>
            <person name="Manning G."/>
            <person name="Miller W.T."/>
            <person name="McGinnis W."/>
            <person name="Shapiro H."/>
            <person name="Tjian R."/>
            <person name="Grigoriev I.V."/>
            <person name="Rokhsar D."/>
        </authorList>
    </citation>
    <scope>NUCLEOTIDE SEQUENCE [LARGE SCALE GENOMIC DNA]</scope>
    <source>
        <strain evidence="7">MX1 / ATCC 50154</strain>
    </source>
</reference>
<sequence>MAPKKAGKKAAASAPQSKPEEVPASKPDEDEVEDAAPEEPVKGKHSDGSAAMRNMEGDEHEGSGANAEAASAAAQQGEEREKERNVVAALALAGTMGDDVARSMAEAREAAEMGRRLQMTNYERFLRGEEVVFPVHNDTAGFKLKKSSLPPPRPKSRPRKVKFTFVDELTDCIAEGDKSGIEQALKANANVNARDNEGMTPLHRACIEQDLQTVSRLIDAGADVNVRDDDWWTPLHSAADVGAWRICNTLLNNGADPTAVNADGDLPLDVAMDMRTEGVLQRALEDAGHADKEAWEDLRTRDERVMLADMKKLVMRGGNINTPLNAAVRFTGPISHLSQSPSPTYECVMQLAMAGADINATNMYRQRPIVMTENDTLLKILKAVDKQADDLLLSGMAGRGRTASGRRHSKQQAHDSMRRDRYQEGMALRS</sequence>
<dbReference type="InterPro" id="IPR051226">
    <property type="entry name" value="PP1_Regulatory_Subunit"/>
</dbReference>
<evidence type="ECO:0000313" key="6">
    <source>
        <dbReference type="EMBL" id="EDQ88246.1"/>
    </source>
</evidence>
<feature type="repeat" description="ANK" evidence="4">
    <location>
        <begin position="230"/>
        <end position="262"/>
    </location>
</feature>
<dbReference type="PROSITE" id="PS50088">
    <property type="entry name" value="ANK_REPEAT"/>
    <property type="match status" value="2"/>
</dbReference>
<dbReference type="InterPro" id="IPR002110">
    <property type="entry name" value="Ankyrin_rpt"/>
</dbReference>
<dbReference type="InterPro" id="IPR036770">
    <property type="entry name" value="Ankyrin_rpt-contain_sf"/>
</dbReference>
<dbReference type="EMBL" id="CH991555">
    <property type="protein sequence ID" value="EDQ88246.1"/>
    <property type="molecule type" value="Genomic_DNA"/>
</dbReference>
<dbReference type="eggNOG" id="KOG0505">
    <property type="taxonomic scope" value="Eukaryota"/>
</dbReference>
<evidence type="ECO:0000256" key="2">
    <source>
        <dbReference type="ARBA" id="ARBA00022737"/>
    </source>
</evidence>
<evidence type="ECO:0000313" key="7">
    <source>
        <dbReference type="Proteomes" id="UP000001357"/>
    </source>
</evidence>
<dbReference type="GeneID" id="5892081"/>
<dbReference type="KEGG" id="mbr:MONBRDRAFT_37546"/>
<comment type="similarity">
    <text evidence="3">Belongs to the NRARP family.</text>
</comment>
<organism evidence="6 7">
    <name type="scientific">Monosiga brevicollis</name>
    <name type="common">Choanoflagellate</name>
    <dbReference type="NCBI Taxonomy" id="81824"/>
    <lineage>
        <taxon>Eukaryota</taxon>
        <taxon>Choanoflagellata</taxon>
        <taxon>Craspedida</taxon>
        <taxon>Salpingoecidae</taxon>
        <taxon>Monosiga</taxon>
    </lineage>
</organism>
<proteinExistence type="inferred from homology"/>
<feature type="compositionally biased region" description="Acidic residues" evidence="5">
    <location>
        <begin position="28"/>
        <end position="37"/>
    </location>
</feature>
<keyword evidence="7" id="KW-1185">Reference proteome</keyword>
<dbReference type="InParanoid" id="A9V2F1"/>
<dbReference type="Pfam" id="PF12796">
    <property type="entry name" value="Ank_2"/>
    <property type="match status" value="1"/>
</dbReference>
<accession>A9V2F1</accession>
<protein>
    <submittedName>
        <fullName evidence="6">Uncharacterized protein</fullName>
    </submittedName>
</protein>
<feature type="repeat" description="ANK" evidence="4">
    <location>
        <begin position="197"/>
        <end position="229"/>
    </location>
</feature>
<evidence type="ECO:0000256" key="4">
    <source>
        <dbReference type="PROSITE-ProRule" id="PRU00023"/>
    </source>
</evidence>
<keyword evidence="4" id="KW-0040">ANK repeat</keyword>
<dbReference type="OMA" id="AWRICNT"/>
<gene>
    <name evidence="6" type="ORF">MONBRDRAFT_37546</name>
</gene>
<name>A9V2F1_MONBE</name>
<feature type="compositionally biased region" description="Basic and acidic residues" evidence="5">
    <location>
        <begin position="412"/>
        <end position="423"/>
    </location>
</feature>
<dbReference type="PANTHER" id="PTHR24179">
    <property type="entry name" value="PROTEIN PHOSPHATASE 1 REGULATORY SUBUNIT 12"/>
    <property type="match status" value="1"/>
</dbReference>
<dbReference type="STRING" id="81824.A9V2F1"/>
<keyword evidence="2" id="KW-0677">Repeat</keyword>
<dbReference type="SUPFAM" id="SSF48403">
    <property type="entry name" value="Ankyrin repeat"/>
    <property type="match status" value="1"/>
</dbReference>
<dbReference type="Proteomes" id="UP000001357">
    <property type="component" value="Unassembled WGS sequence"/>
</dbReference>